<accession>A0A517TV24</accession>
<reference evidence="1 2" key="1">
    <citation type="submission" date="2019-02" db="EMBL/GenBank/DDBJ databases">
        <title>Deep-cultivation of Planctomycetes and their phenomic and genomic characterization uncovers novel biology.</title>
        <authorList>
            <person name="Wiegand S."/>
            <person name="Jogler M."/>
            <person name="Boedeker C."/>
            <person name="Pinto D."/>
            <person name="Vollmers J."/>
            <person name="Rivas-Marin E."/>
            <person name="Kohn T."/>
            <person name="Peeters S.H."/>
            <person name="Heuer A."/>
            <person name="Rast P."/>
            <person name="Oberbeckmann S."/>
            <person name="Bunk B."/>
            <person name="Jeske O."/>
            <person name="Meyerdierks A."/>
            <person name="Storesund J.E."/>
            <person name="Kallscheuer N."/>
            <person name="Luecker S."/>
            <person name="Lage O.M."/>
            <person name="Pohl T."/>
            <person name="Merkel B.J."/>
            <person name="Hornburger P."/>
            <person name="Mueller R.-W."/>
            <person name="Bruemmer F."/>
            <person name="Labrenz M."/>
            <person name="Spormann A.M."/>
            <person name="Op den Camp H."/>
            <person name="Overmann J."/>
            <person name="Amann R."/>
            <person name="Jetten M.S.M."/>
            <person name="Mascher T."/>
            <person name="Medema M.H."/>
            <person name="Devos D.P."/>
            <person name="Kaster A.-K."/>
            <person name="Ovreas L."/>
            <person name="Rohde M."/>
            <person name="Galperin M.Y."/>
            <person name="Jogler C."/>
        </authorList>
    </citation>
    <scope>NUCLEOTIDE SEQUENCE [LARGE SCALE GENOMIC DNA]</scope>
    <source>
        <strain evidence="1 2">I41</strain>
    </source>
</reference>
<proteinExistence type="predicted"/>
<evidence type="ECO:0000313" key="2">
    <source>
        <dbReference type="Proteomes" id="UP000317909"/>
    </source>
</evidence>
<dbReference type="InterPro" id="IPR036390">
    <property type="entry name" value="WH_DNA-bd_sf"/>
</dbReference>
<evidence type="ECO:0008006" key="3">
    <source>
        <dbReference type="Google" id="ProtNLM"/>
    </source>
</evidence>
<dbReference type="KEGG" id="llh:I41_13930"/>
<dbReference type="RefSeq" id="WP_145431814.1">
    <property type="nucleotide sequence ID" value="NZ_CP036339.1"/>
</dbReference>
<organism evidence="1 2">
    <name type="scientific">Lacipirellula limnantheis</name>
    <dbReference type="NCBI Taxonomy" id="2528024"/>
    <lineage>
        <taxon>Bacteria</taxon>
        <taxon>Pseudomonadati</taxon>
        <taxon>Planctomycetota</taxon>
        <taxon>Planctomycetia</taxon>
        <taxon>Pirellulales</taxon>
        <taxon>Lacipirellulaceae</taxon>
        <taxon>Lacipirellula</taxon>
    </lineage>
</organism>
<sequence>MDSAVNNAEVAKYKAMLKGGGTIPAVEAGERIPPVPAKRKKNAKAAGRFQTMNDFADLSARLVDTTAQAVWWILFRETKPNGLASVSFNQIADLIGLKRRAAMRAVQDLEEAGLLTVVKRGSLNAGPSTYRIHGTPKTTVA</sequence>
<dbReference type="AlphaFoldDB" id="A0A517TV24"/>
<evidence type="ECO:0000313" key="1">
    <source>
        <dbReference type="EMBL" id="QDT72222.1"/>
    </source>
</evidence>
<protein>
    <recommendedName>
        <fullName evidence="3">MarR family protein</fullName>
    </recommendedName>
</protein>
<dbReference type="Proteomes" id="UP000317909">
    <property type="component" value="Chromosome"/>
</dbReference>
<gene>
    <name evidence="1" type="ORF">I41_13930</name>
</gene>
<dbReference type="SUPFAM" id="SSF46785">
    <property type="entry name" value="Winged helix' DNA-binding domain"/>
    <property type="match status" value="1"/>
</dbReference>
<name>A0A517TV24_9BACT</name>
<dbReference type="OrthoDB" id="288927at2"/>
<dbReference type="Pfam" id="PF13730">
    <property type="entry name" value="HTH_36"/>
    <property type="match status" value="1"/>
</dbReference>
<keyword evidence="2" id="KW-1185">Reference proteome</keyword>
<dbReference type="EMBL" id="CP036339">
    <property type="protein sequence ID" value="QDT72222.1"/>
    <property type="molecule type" value="Genomic_DNA"/>
</dbReference>